<dbReference type="InterPro" id="IPR036822">
    <property type="entry name" value="CutC-like_dom_sf"/>
</dbReference>
<dbReference type="EMBL" id="CATQJL010000223">
    <property type="protein sequence ID" value="CAJ0600126.1"/>
    <property type="molecule type" value="Genomic_DNA"/>
</dbReference>
<name>A0AA36M6N5_CYLNA</name>
<reference evidence="3" key="1">
    <citation type="submission" date="2023-07" db="EMBL/GenBank/DDBJ databases">
        <authorList>
            <consortium name="CYATHOMIX"/>
        </authorList>
    </citation>
    <scope>NUCLEOTIDE SEQUENCE</scope>
    <source>
        <strain evidence="3">N/A</strain>
    </source>
</reference>
<evidence type="ECO:0000256" key="1">
    <source>
        <dbReference type="ARBA" id="ARBA00007768"/>
    </source>
</evidence>
<evidence type="ECO:0000313" key="3">
    <source>
        <dbReference type="EMBL" id="CAJ0600126.1"/>
    </source>
</evidence>
<protein>
    <recommendedName>
        <fullName evidence="2">Copper homeostasis protein cutC homolog</fullName>
    </recommendedName>
</protein>
<dbReference type="Proteomes" id="UP001176961">
    <property type="component" value="Unassembled WGS sequence"/>
</dbReference>
<dbReference type="InterPro" id="IPR005627">
    <property type="entry name" value="CutC-like"/>
</dbReference>
<dbReference type="PANTHER" id="PTHR12598:SF0">
    <property type="entry name" value="COPPER HOMEOSTASIS PROTEIN CUTC HOMOLOG"/>
    <property type="match status" value="1"/>
</dbReference>
<dbReference type="Gene3D" id="3.20.20.380">
    <property type="entry name" value="Copper homeostasis (CutC) domain"/>
    <property type="match status" value="1"/>
</dbReference>
<dbReference type="AlphaFoldDB" id="A0AA36M6N5"/>
<sequence length="270" mass="29581">MPVTCACTTPPFQSMGGGRLEICVDSFESAENAIRGGADQLEVCSALSLGGLTPSIGLVRRIRAAYPKMPLLVMLRPRGGDFVYTDDEILVMEEDLRCMRLAGATGYVFGVLESDGTLDMARCERLIHLAQPAPCTLHRAFDLTKDWRETIEQAIKAGFKTILTSGHAPLAIDGTTRLKKIHQEADDRINILVGSGVNSQSLPTLLAETNCSWFHGSASVPVKAKAKRNGFTLGSHDHDVQRVTSEEEVGLLRDQLDKYFGTRPIRTPYY</sequence>
<dbReference type="HAMAP" id="MF_00795">
    <property type="entry name" value="CutC"/>
    <property type="match status" value="1"/>
</dbReference>
<keyword evidence="4" id="KW-1185">Reference proteome</keyword>
<evidence type="ECO:0000313" key="4">
    <source>
        <dbReference type="Proteomes" id="UP001176961"/>
    </source>
</evidence>
<dbReference type="PANTHER" id="PTHR12598">
    <property type="entry name" value="COPPER HOMEOSTASIS PROTEIN CUTC"/>
    <property type="match status" value="1"/>
</dbReference>
<accession>A0AA36M6N5</accession>
<gene>
    <name evidence="3" type="ORF">CYNAS_LOCUS12109</name>
</gene>
<comment type="caution">
    <text evidence="3">The sequence shown here is derived from an EMBL/GenBank/DDBJ whole genome shotgun (WGS) entry which is preliminary data.</text>
</comment>
<dbReference type="GO" id="GO:0005507">
    <property type="term" value="F:copper ion binding"/>
    <property type="evidence" value="ECO:0007669"/>
    <property type="project" value="TreeGrafter"/>
</dbReference>
<evidence type="ECO:0000256" key="2">
    <source>
        <dbReference type="ARBA" id="ARBA00019014"/>
    </source>
</evidence>
<dbReference type="Pfam" id="PF03932">
    <property type="entry name" value="CutC"/>
    <property type="match status" value="1"/>
</dbReference>
<organism evidence="3 4">
    <name type="scientific">Cylicocyclus nassatus</name>
    <name type="common">Nematode worm</name>
    <dbReference type="NCBI Taxonomy" id="53992"/>
    <lineage>
        <taxon>Eukaryota</taxon>
        <taxon>Metazoa</taxon>
        <taxon>Ecdysozoa</taxon>
        <taxon>Nematoda</taxon>
        <taxon>Chromadorea</taxon>
        <taxon>Rhabditida</taxon>
        <taxon>Rhabditina</taxon>
        <taxon>Rhabditomorpha</taxon>
        <taxon>Strongyloidea</taxon>
        <taxon>Strongylidae</taxon>
        <taxon>Cylicocyclus</taxon>
    </lineage>
</organism>
<proteinExistence type="inferred from homology"/>
<comment type="similarity">
    <text evidence="1">Belongs to the CutC family.</text>
</comment>
<dbReference type="SUPFAM" id="SSF110395">
    <property type="entry name" value="CutC-like"/>
    <property type="match status" value="1"/>
</dbReference>